<dbReference type="PROSITE" id="PS50035">
    <property type="entry name" value="PLD"/>
    <property type="match status" value="1"/>
</dbReference>
<comment type="caution">
    <text evidence="2">The sequence shown here is derived from an EMBL/GenBank/DDBJ whole genome shotgun (WGS) entry which is preliminary data.</text>
</comment>
<dbReference type="Gene3D" id="3.30.870.10">
    <property type="entry name" value="Endonuclease Chain A"/>
    <property type="match status" value="1"/>
</dbReference>
<name>A0A0F9EMC9_9ZZZZ</name>
<organism evidence="2">
    <name type="scientific">marine sediment metagenome</name>
    <dbReference type="NCBI Taxonomy" id="412755"/>
    <lineage>
        <taxon>unclassified sequences</taxon>
        <taxon>metagenomes</taxon>
        <taxon>ecological metagenomes</taxon>
    </lineage>
</organism>
<accession>A0A0F9EMC9</accession>
<evidence type="ECO:0000259" key="1">
    <source>
        <dbReference type="PROSITE" id="PS50035"/>
    </source>
</evidence>
<evidence type="ECO:0000313" key="2">
    <source>
        <dbReference type="EMBL" id="KKL46080.1"/>
    </source>
</evidence>
<proteinExistence type="predicted"/>
<protein>
    <recommendedName>
        <fullName evidence="1">PLD phosphodiesterase domain-containing protein</fullName>
    </recommendedName>
</protein>
<gene>
    <name evidence="2" type="ORF">LCGC14_2349200</name>
</gene>
<reference evidence="2" key="1">
    <citation type="journal article" date="2015" name="Nature">
        <title>Complex archaea that bridge the gap between prokaryotes and eukaryotes.</title>
        <authorList>
            <person name="Spang A."/>
            <person name="Saw J.H."/>
            <person name="Jorgensen S.L."/>
            <person name="Zaremba-Niedzwiedzka K."/>
            <person name="Martijn J."/>
            <person name="Lind A.E."/>
            <person name="van Eijk R."/>
            <person name="Schleper C."/>
            <person name="Guy L."/>
            <person name="Ettema T.J."/>
        </authorList>
    </citation>
    <scope>NUCLEOTIDE SEQUENCE</scope>
</reference>
<dbReference type="AlphaFoldDB" id="A0A0F9EMC9"/>
<dbReference type="GO" id="GO:0003824">
    <property type="term" value="F:catalytic activity"/>
    <property type="evidence" value="ECO:0007669"/>
    <property type="project" value="InterPro"/>
</dbReference>
<dbReference type="SUPFAM" id="SSF56024">
    <property type="entry name" value="Phospholipase D/nuclease"/>
    <property type="match status" value="1"/>
</dbReference>
<sequence length="279" mass="30903">MTESSTAPETITTSSGEIQLLMTASEAFPALERAVLSAQDRIVASFRIFDPATKLHSPEARAIGDDWFDLLVHTFKRGVSFDLMLSDFDPIISYDTHMLTWQSLRQIWSAAELAGPDAKVAVRPGMHPARIGLLPRLGLWPSVRKELREICGWLNTLEPSHRRSALRHLPGLCTCLGDCDDGSTKMRFGGPPFLFPASHHQKLAVIDGEQLYIGGLDLNDRRYDTLTHERAADETWHDVQLLVRGPAAAAAETYLTQVRDAVDGKGNVQIQVLEPVPRS</sequence>
<dbReference type="EMBL" id="LAZR01034163">
    <property type="protein sequence ID" value="KKL46080.1"/>
    <property type="molecule type" value="Genomic_DNA"/>
</dbReference>
<dbReference type="SMART" id="SM00155">
    <property type="entry name" value="PLDc"/>
    <property type="match status" value="1"/>
</dbReference>
<dbReference type="InterPro" id="IPR001736">
    <property type="entry name" value="PLipase_D/transphosphatidylase"/>
</dbReference>
<dbReference type="Pfam" id="PF00614">
    <property type="entry name" value="PLDc"/>
    <property type="match status" value="1"/>
</dbReference>
<feature type="domain" description="PLD phosphodiesterase" evidence="1">
    <location>
        <begin position="195"/>
        <end position="222"/>
    </location>
</feature>